<reference evidence="10" key="1">
    <citation type="submission" date="2022-07" db="EMBL/GenBank/DDBJ databases">
        <title>Genome Sequence of Physisporinus lineatus.</title>
        <authorList>
            <person name="Buettner E."/>
        </authorList>
    </citation>
    <scope>NUCLEOTIDE SEQUENCE</scope>
    <source>
        <strain evidence="10">VT162</strain>
    </source>
</reference>
<evidence type="ECO:0000256" key="1">
    <source>
        <dbReference type="ARBA" id="ARBA00001971"/>
    </source>
</evidence>
<evidence type="ECO:0000256" key="8">
    <source>
        <dbReference type="ARBA" id="ARBA00023033"/>
    </source>
</evidence>
<dbReference type="EMBL" id="JANAWD010000387">
    <property type="protein sequence ID" value="KAJ3480225.1"/>
    <property type="molecule type" value="Genomic_DNA"/>
</dbReference>
<dbReference type="PANTHER" id="PTHR24305:SF166">
    <property type="entry name" value="CYTOCHROME P450 12A4, MITOCHONDRIAL-RELATED"/>
    <property type="match status" value="1"/>
</dbReference>
<dbReference type="Pfam" id="PF00067">
    <property type="entry name" value="p450"/>
    <property type="match status" value="1"/>
</dbReference>
<gene>
    <name evidence="10" type="ORF">NLI96_g8501</name>
</gene>
<dbReference type="GO" id="GO:0004497">
    <property type="term" value="F:monooxygenase activity"/>
    <property type="evidence" value="ECO:0007669"/>
    <property type="project" value="UniProtKB-KW"/>
</dbReference>
<protein>
    <recommendedName>
        <fullName evidence="12">Cytochrome P450</fullName>
    </recommendedName>
</protein>
<evidence type="ECO:0008006" key="12">
    <source>
        <dbReference type="Google" id="ProtNLM"/>
    </source>
</evidence>
<keyword evidence="4 9" id="KW-0349">Heme</keyword>
<dbReference type="GO" id="GO:0016705">
    <property type="term" value="F:oxidoreductase activity, acting on paired donors, with incorporation or reduction of molecular oxygen"/>
    <property type="evidence" value="ECO:0007669"/>
    <property type="project" value="InterPro"/>
</dbReference>
<feature type="binding site" description="axial binding residue" evidence="9">
    <location>
        <position position="479"/>
    </location>
    <ligand>
        <name>heme</name>
        <dbReference type="ChEBI" id="CHEBI:30413"/>
    </ligand>
    <ligandPart>
        <name>Fe</name>
        <dbReference type="ChEBI" id="CHEBI:18248"/>
    </ligandPart>
</feature>
<dbReference type="SUPFAM" id="SSF48264">
    <property type="entry name" value="Cytochrome P450"/>
    <property type="match status" value="1"/>
</dbReference>
<sequence>MAFLLPLLFIGAFVAYKVLPILLEPFLTPLRRIPGPPNASWLWGNLKEIREGSEPGGTTRKYLEKYGHVARYKLFLSSDRLLTTDAKALNHVLTHSAEYQKPDHTRAFLLRIFGEGLLFAEGSIFLIREVACLTSLKGKYTGGRCTYSVLKFIRELTANPAFGPAQIREFTDIFFQKSIQLRDLWITKTDAASADGDVARINVLSGLTNMTLDVIGIAGFGYEFNALNPSEKPNPLGQAMTEVLSSGTQPSVIGLVQSFVPILRFIKAAIITSSKQGGIDLSKRDVEGRDLLTLLIKANMASDIPENQRLSDEEVIAQIPTFFIAGHETTAGAVTWCLFALSQDKIRQQKLREELLSVSTDTPTMDELMSLPYLDNVLRETLRRHPPVTNSVRQATKDDFIPLSKPYTDIYGQVHDSIQVKAGDRINIPILAVNCSKEMWGGNADDFIPERWENPPECVSDIPGVWGHVLSFLGGPRACIGYRFSLVEFKVIVFTLLRAFEFDLAVPSSDIIKKANIVTRPIVKTGRDACMVNISSFFGQHMAY</sequence>
<dbReference type="PRINTS" id="PR00465">
    <property type="entry name" value="EP450IV"/>
</dbReference>
<evidence type="ECO:0000313" key="10">
    <source>
        <dbReference type="EMBL" id="KAJ3480225.1"/>
    </source>
</evidence>
<evidence type="ECO:0000256" key="4">
    <source>
        <dbReference type="ARBA" id="ARBA00022617"/>
    </source>
</evidence>
<evidence type="ECO:0000256" key="5">
    <source>
        <dbReference type="ARBA" id="ARBA00022723"/>
    </source>
</evidence>
<comment type="caution">
    <text evidence="10">The sequence shown here is derived from an EMBL/GenBank/DDBJ whole genome shotgun (WGS) entry which is preliminary data.</text>
</comment>
<dbReference type="InterPro" id="IPR036396">
    <property type="entry name" value="Cyt_P450_sf"/>
</dbReference>
<dbReference type="InterPro" id="IPR002403">
    <property type="entry name" value="Cyt_P450_E_grp-IV"/>
</dbReference>
<evidence type="ECO:0000256" key="2">
    <source>
        <dbReference type="ARBA" id="ARBA00005179"/>
    </source>
</evidence>
<keyword evidence="7 9" id="KW-0408">Iron</keyword>
<comment type="cofactor">
    <cofactor evidence="1 9">
        <name>heme</name>
        <dbReference type="ChEBI" id="CHEBI:30413"/>
    </cofactor>
</comment>
<keyword evidence="6" id="KW-0560">Oxidoreductase</keyword>
<dbReference type="Proteomes" id="UP001212997">
    <property type="component" value="Unassembled WGS sequence"/>
</dbReference>
<comment type="pathway">
    <text evidence="2">Secondary metabolite biosynthesis.</text>
</comment>
<comment type="similarity">
    <text evidence="3">Belongs to the cytochrome P450 family.</text>
</comment>
<keyword evidence="5 9" id="KW-0479">Metal-binding</keyword>
<evidence type="ECO:0000256" key="6">
    <source>
        <dbReference type="ARBA" id="ARBA00023002"/>
    </source>
</evidence>
<dbReference type="PRINTS" id="PR00385">
    <property type="entry name" value="P450"/>
</dbReference>
<evidence type="ECO:0000313" key="11">
    <source>
        <dbReference type="Proteomes" id="UP001212997"/>
    </source>
</evidence>
<dbReference type="InterPro" id="IPR050121">
    <property type="entry name" value="Cytochrome_P450_monoxygenase"/>
</dbReference>
<name>A0AAD5UX59_9APHY</name>
<dbReference type="GO" id="GO:0020037">
    <property type="term" value="F:heme binding"/>
    <property type="evidence" value="ECO:0007669"/>
    <property type="project" value="InterPro"/>
</dbReference>
<evidence type="ECO:0000256" key="7">
    <source>
        <dbReference type="ARBA" id="ARBA00023004"/>
    </source>
</evidence>
<organism evidence="10 11">
    <name type="scientific">Meripilus lineatus</name>
    <dbReference type="NCBI Taxonomy" id="2056292"/>
    <lineage>
        <taxon>Eukaryota</taxon>
        <taxon>Fungi</taxon>
        <taxon>Dikarya</taxon>
        <taxon>Basidiomycota</taxon>
        <taxon>Agaricomycotina</taxon>
        <taxon>Agaricomycetes</taxon>
        <taxon>Polyporales</taxon>
        <taxon>Meripilaceae</taxon>
        <taxon>Meripilus</taxon>
    </lineage>
</organism>
<dbReference type="GO" id="GO:0005506">
    <property type="term" value="F:iron ion binding"/>
    <property type="evidence" value="ECO:0007669"/>
    <property type="project" value="InterPro"/>
</dbReference>
<accession>A0AAD5UX59</accession>
<dbReference type="AlphaFoldDB" id="A0AAD5UX59"/>
<keyword evidence="8" id="KW-0503">Monooxygenase</keyword>
<keyword evidence="11" id="KW-1185">Reference proteome</keyword>
<dbReference type="InterPro" id="IPR001128">
    <property type="entry name" value="Cyt_P450"/>
</dbReference>
<proteinExistence type="inferred from homology"/>
<dbReference type="PANTHER" id="PTHR24305">
    <property type="entry name" value="CYTOCHROME P450"/>
    <property type="match status" value="1"/>
</dbReference>
<evidence type="ECO:0000256" key="3">
    <source>
        <dbReference type="ARBA" id="ARBA00010617"/>
    </source>
</evidence>
<evidence type="ECO:0000256" key="9">
    <source>
        <dbReference type="PIRSR" id="PIRSR602403-1"/>
    </source>
</evidence>
<dbReference type="Gene3D" id="1.10.630.10">
    <property type="entry name" value="Cytochrome P450"/>
    <property type="match status" value="1"/>
</dbReference>